<dbReference type="CDD" id="cd11058">
    <property type="entry name" value="CYP60B-like"/>
    <property type="match status" value="1"/>
</dbReference>
<evidence type="ECO:0000256" key="6">
    <source>
        <dbReference type="ARBA" id="ARBA00023004"/>
    </source>
</evidence>
<dbReference type="EMBL" id="MU864398">
    <property type="protein sequence ID" value="KAK4187692.1"/>
    <property type="molecule type" value="Genomic_DNA"/>
</dbReference>
<dbReference type="Gene3D" id="1.10.630.10">
    <property type="entry name" value="Cytochrome P450"/>
    <property type="match status" value="1"/>
</dbReference>
<evidence type="ECO:0000313" key="11">
    <source>
        <dbReference type="EMBL" id="KAK4187692.1"/>
    </source>
</evidence>
<evidence type="ECO:0000256" key="3">
    <source>
        <dbReference type="ARBA" id="ARBA00022617"/>
    </source>
</evidence>
<dbReference type="AlphaFoldDB" id="A0AAN6WX09"/>
<evidence type="ECO:0000256" key="5">
    <source>
        <dbReference type="ARBA" id="ARBA00023002"/>
    </source>
</evidence>
<dbReference type="InterPro" id="IPR017972">
    <property type="entry name" value="Cyt_P450_CS"/>
</dbReference>
<protein>
    <submittedName>
        <fullName evidence="11">Cytochrome P450 monooxygenase</fullName>
    </submittedName>
</protein>
<evidence type="ECO:0000256" key="4">
    <source>
        <dbReference type="ARBA" id="ARBA00022723"/>
    </source>
</evidence>
<dbReference type="InterPro" id="IPR036396">
    <property type="entry name" value="Cyt_P450_sf"/>
</dbReference>
<evidence type="ECO:0000256" key="2">
    <source>
        <dbReference type="ARBA" id="ARBA00010617"/>
    </source>
</evidence>
<reference evidence="11" key="2">
    <citation type="submission" date="2023-05" db="EMBL/GenBank/DDBJ databases">
        <authorList>
            <consortium name="Lawrence Berkeley National Laboratory"/>
            <person name="Steindorff A."/>
            <person name="Hensen N."/>
            <person name="Bonometti L."/>
            <person name="Westerberg I."/>
            <person name="Brannstrom I.O."/>
            <person name="Guillou S."/>
            <person name="Cros-Aarteil S."/>
            <person name="Calhoun S."/>
            <person name="Haridas S."/>
            <person name="Kuo A."/>
            <person name="Mondo S."/>
            <person name="Pangilinan J."/>
            <person name="Riley R."/>
            <person name="Labutti K."/>
            <person name="Andreopoulos B."/>
            <person name="Lipzen A."/>
            <person name="Chen C."/>
            <person name="Yanf M."/>
            <person name="Daum C."/>
            <person name="Ng V."/>
            <person name="Clum A."/>
            <person name="Ohm R."/>
            <person name="Martin F."/>
            <person name="Silar P."/>
            <person name="Natvig D."/>
            <person name="Lalanne C."/>
            <person name="Gautier V."/>
            <person name="Ament-Velasquez S.L."/>
            <person name="Kruys A."/>
            <person name="Hutchinson M.I."/>
            <person name="Powell A.J."/>
            <person name="Barry K."/>
            <person name="Miller A.N."/>
            <person name="Grigoriev I.V."/>
            <person name="Debuchy R."/>
            <person name="Gladieux P."/>
            <person name="Thoren M.H."/>
            <person name="Johannesson H."/>
        </authorList>
    </citation>
    <scope>NUCLEOTIDE SEQUENCE</scope>
    <source>
        <strain evidence="11">PSN309</strain>
    </source>
</reference>
<dbReference type="GO" id="GO:0020037">
    <property type="term" value="F:heme binding"/>
    <property type="evidence" value="ECO:0007669"/>
    <property type="project" value="InterPro"/>
</dbReference>
<keyword evidence="3 8" id="KW-0349">Heme</keyword>
<gene>
    <name evidence="11" type="ORF">QBC35DRAFT_498029</name>
</gene>
<name>A0AAN6WX09_9PEZI</name>
<dbReference type="InterPro" id="IPR050121">
    <property type="entry name" value="Cytochrome_P450_monoxygenase"/>
</dbReference>
<evidence type="ECO:0000256" key="7">
    <source>
        <dbReference type="ARBA" id="ARBA00023033"/>
    </source>
</evidence>
<keyword evidence="10" id="KW-1133">Transmembrane helix</keyword>
<comment type="caution">
    <text evidence="11">The sequence shown here is derived from an EMBL/GenBank/DDBJ whole genome shotgun (WGS) entry which is preliminary data.</text>
</comment>
<evidence type="ECO:0000256" key="8">
    <source>
        <dbReference type="PIRSR" id="PIRSR602401-1"/>
    </source>
</evidence>
<dbReference type="PRINTS" id="PR00385">
    <property type="entry name" value="P450"/>
</dbReference>
<keyword evidence="10" id="KW-0472">Membrane</keyword>
<keyword evidence="12" id="KW-1185">Reference proteome</keyword>
<accession>A0AAN6WX09</accession>
<evidence type="ECO:0000256" key="10">
    <source>
        <dbReference type="SAM" id="Phobius"/>
    </source>
</evidence>
<organism evidence="11 12">
    <name type="scientific">Podospora australis</name>
    <dbReference type="NCBI Taxonomy" id="1536484"/>
    <lineage>
        <taxon>Eukaryota</taxon>
        <taxon>Fungi</taxon>
        <taxon>Dikarya</taxon>
        <taxon>Ascomycota</taxon>
        <taxon>Pezizomycotina</taxon>
        <taxon>Sordariomycetes</taxon>
        <taxon>Sordariomycetidae</taxon>
        <taxon>Sordariales</taxon>
        <taxon>Podosporaceae</taxon>
        <taxon>Podospora</taxon>
    </lineage>
</organism>
<dbReference type="PROSITE" id="PS00086">
    <property type="entry name" value="CYTOCHROME_P450"/>
    <property type="match status" value="1"/>
</dbReference>
<comment type="similarity">
    <text evidence="2 9">Belongs to the cytochrome P450 family.</text>
</comment>
<dbReference type="InterPro" id="IPR002401">
    <property type="entry name" value="Cyt_P450_E_grp-I"/>
</dbReference>
<dbReference type="SUPFAM" id="SSF48264">
    <property type="entry name" value="Cytochrome P450"/>
    <property type="match status" value="1"/>
</dbReference>
<keyword evidence="10" id="KW-0812">Transmembrane</keyword>
<dbReference type="GO" id="GO:0005506">
    <property type="term" value="F:iron ion binding"/>
    <property type="evidence" value="ECO:0007669"/>
    <property type="project" value="InterPro"/>
</dbReference>
<evidence type="ECO:0000256" key="1">
    <source>
        <dbReference type="ARBA" id="ARBA00001971"/>
    </source>
</evidence>
<feature type="binding site" description="axial binding residue" evidence="8">
    <location>
        <position position="471"/>
    </location>
    <ligand>
        <name>heme</name>
        <dbReference type="ChEBI" id="CHEBI:30413"/>
    </ligand>
    <ligandPart>
        <name>Fe</name>
        <dbReference type="ChEBI" id="CHEBI:18248"/>
    </ligandPart>
</feature>
<dbReference type="PANTHER" id="PTHR24305:SF230">
    <property type="entry name" value="P450, PUTATIVE (EUROFUNG)-RELATED"/>
    <property type="match status" value="1"/>
</dbReference>
<evidence type="ECO:0000256" key="9">
    <source>
        <dbReference type="RuleBase" id="RU000461"/>
    </source>
</evidence>
<comment type="cofactor">
    <cofactor evidence="1 8">
        <name>heme</name>
        <dbReference type="ChEBI" id="CHEBI:30413"/>
    </cofactor>
</comment>
<dbReference type="PANTHER" id="PTHR24305">
    <property type="entry name" value="CYTOCHROME P450"/>
    <property type="match status" value="1"/>
</dbReference>
<dbReference type="GO" id="GO:0016705">
    <property type="term" value="F:oxidoreductase activity, acting on paired donors, with incorporation or reduction of molecular oxygen"/>
    <property type="evidence" value="ECO:0007669"/>
    <property type="project" value="InterPro"/>
</dbReference>
<dbReference type="Pfam" id="PF00067">
    <property type="entry name" value="p450"/>
    <property type="match status" value="1"/>
</dbReference>
<dbReference type="PRINTS" id="PR00463">
    <property type="entry name" value="EP450I"/>
</dbReference>
<reference evidence="11" key="1">
    <citation type="journal article" date="2023" name="Mol. Phylogenet. Evol.">
        <title>Genome-scale phylogeny and comparative genomics of the fungal order Sordariales.</title>
        <authorList>
            <person name="Hensen N."/>
            <person name="Bonometti L."/>
            <person name="Westerberg I."/>
            <person name="Brannstrom I.O."/>
            <person name="Guillou S."/>
            <person name="Cros-Aarteil S."/>
            <person name="Calhoun S."/>
            <person name="Haridas S."/>
            <person name="Kuo A."/>
            <person name="Mondo S."/>
            <person name="Pangilinan J."/>
            <person name="Riley R."/>
            <person name="LaButti K."/>
            <person name="Andreopoulos B."/>
            <person name="Lipzen A."/>
            <person name="Chen C."/>
            <person name="Yan M."/>
            <person name="Daum C."/>
            <person name="Ng V."/>
            <person name="Clum A."/>
            <person name="Steindorff A."/>
            <person name="Ohm R.A."/>
            <person name="Martin F."/>
            <person name="Silar P."/>
            <person name="Natvig D.O."/>
            <person name="Lalanne C."/>
            <person name="Gautier V."/>
            <person name="Ament-Velasquez S.L."/>
            <person name="Kruys A."/>
            <person name="Hutchinson M.I."/>
            <person name="Powell A.J."/>
            <person name="Barry K."/>
            <person name="Miller A.N."/>
            <person name="Grigoriev I.V."/>
            <person name="Debuchy R."/>
            <person name="Gladieux P."/>
            <person name="Hiltunen Thoren M."/>
            <person name="Johannesson H."/>
        </authorList>
    </citation>
    <scope>NUCLEOTIDE SEQUENCE</scope>
    <source>
        <strain evidence="11">PSN309</strain>
    </source>
</reference>
<keyword evidence="7 9" id="KW-0503">Monooxygenase</keyword>
<proteinExistence type="inferred from homology"/>
<keyword evidence="4 8" id="KW-0479">Metal-binding</keyword>
<keyword evidence="6 8" id="KW-0408">Iron</keyword>
<sequence>MDHSAKDGLLSIMIRSHSRTDTLTMAMWDNLTVWLLTAVTLVAVTLLFNTLYNLYLHPLRNLPGPRLWASSHIPYTYHWMNGRMGYVLRDLHEEFGDVIRVAPNRVSFTHPDAWRDVRGHRKPGQLENGKDPIFYAMSQHNILGADREDHARFRRILSHGFSAKAMQDQQPFIAAYIDLLIRRLKEMTQNKKSPAVANLGAWFNFTTFDVIGDLAFGSPFGCLEKSDYHPWVTAILGGVKEFGTIQAIKWHSPFLLNTIKALFPQNYVGKNTDQQSAYAHNKIVKRLESSTSRPDFLHAMVTAKSEDGRALTTEELVTNARILILAGSETTATALTATAYYLATHPRVHAELSREVRTAFSSEEQIDFFSVNKLKYMLAVLDESMRMFPPVPASLPRVTARGGDVVCGYPIAEGAKLDIFMWPMNHSSRNFSEPDKFIPERWLDVDEFDGVRFDKSRHHAVQAFSVGPRNCIGKNLAYVEMRLILARLIWNFDLSLADKTSENWDNCIGFGLWVKPELNIRLSPVNKAAV</sequence>
<dbReference type="Proteomes" id="UP001302126">
    <property type="component" value="Unassembled WGS sequence"/>
</dbReference>
<dbReference type="InterPro" id="IPR001128">
    <property type="entry name" value="Cyt_P450"/>
</dbReference>
<feature type="transmembrane region" description="Helical" evidence="10">
    <location>
        <begin position="33"/>
        <end position="56"/>
    </location>
</feature>
<evidence type="ECO:0000313" key="12">
    <source>
        <dbReference type="Proteomes" id="UP001302126"/>
    </source>
</evidence>
<keyword evidence="5 9" id="KW-0560">Oxidoreductase</keyword>
<dbReference type="GO" id="GO:0004497">
    <property type="term" value="F:monooxygenase activity"/>
    <property type="evidence" value="ECO:0007669"/>
    <property type="project" value="UniProtKB-KW"/>
</dbReference>